<dbReference type="InterPro" id="IPR000086">
    <property type="entry name" value="NUDIX_hydrolase_dom"/>
</dbReference>
<gene>
    <name evidence="5" type="ORF">ACFPUY_25050</name>
</gene>
<keyword evidence="3" id="KW-0460">Magnesium</keyword>
<sequence length="154" mass="17167">MTAVSARPAARVVCLDRDGRVLLLHWHDKVSGADLWEPPGGGLDPGETPLQAARRELTEETGLPGSAVEDRWVAVERDFPWLGVRYVKSERFYLARFPEARPPVDPGELTEEEREAYLGCVWAEDLPDSVQPPNLVEVIGELTGRCDRPDGHAW</sequence>
<evidence type="ECO:0000313" key="5">
    <source>
        <dbReference type="EMBL" id="MFC5818385.1"/>
    </source>
</evidence>
<accession>A0ABW1C062</accession>
<dbReference type="InterPro" id="IPR020084">
    <property type="entry name" value="NUDIX_hydrolase_CS"/>
</dbReference>
<evidence type="ECO:0000256" key="1">
    <source>
        <dbReference type="ARBA" id="ARBA00001946"/>
    </source>
</evidence>
<evidence type="ECO:0000256" key="3">
    <source>
        <dbReference type="ARBA" id="ARBA00022842"/>
    </source>
</evidence>
<keyword evidence="6" id="KW-1185">Reference proteome</keyword>
<comment type="cofactor">
    <cofactor evidence="1">
        <name>Mg(2+)</name>
        <dbReference type="ChEBI" id="CHEBI:18420"/>
    </cofactor>
</comment>
<proteinExistence type="predicted"/>
<comment type="caution">
    <text evidence="5">The sequence shown here is derived from an EMBL/GenBank/DDBJ whole genome shotgun (WGS) entry which is preliminary data.</text>
</comment>
<evidence type="ECO:0000256" key="2">
    <source>
        <dbReference type="ARBA" id="ARBA00022801"/>
    </source>
</evidence>
<name>A0ABW1C062_9ACTN</name>
<dbReference type="PROSITE" id="PS51462">
    <property type="entry name" value="NUDIX"/>
    <property type="match status" value="1"/>
</dbReference>
<keyword evidence="2 5" id="KW-0378">Hydrolase</keyword>
<reference evidence="6" key="1">
    <citation type="journal article" date="2019" name="Int. J. Syst. Evol. Microbiol.">
        <title>The Global Catalogue of Microorganisms (GCM) 10K type strain sequencing project: providing services to taxonomists for standard genome sequencing and annotation.</title>
        <authorList>
            <consortium name="The Broad Institute Genomics Platform"/>
            <consortium name="The Broad Institute Genome Sequencing Center for Infectious Disease"/>
            <person name="Wu L."/>
            <person name="Ma J."/>
        </authorList>
    </citation>
    <scope>NUCLEOTIDE SEQUENCE [LARGE SCALE GENOMIC DNA]</scope>
    <source>
        <strain evidence="6">CGMCC 4.7106</strain>
    </source>
</reference>
<dbReference type="CDD" id="cd04685">
    <property type="entry name" value="NUDIX_Hydrolase"/>
    <property type="match status" value="1"/>
</dbReference>
<feature type="domain" description="Nudix hydrolase" evidence="4">
    <location>
        <begin position="5"/>
        <end position="143"/>
    </location>
</feature>
<dbReference type="PANTHER" id="PTHR43046">
    <property type="entry name" value="GDP-MANNOSE MANNOSYL HYDROLASE"/>
    <property type="match status" value="1"/>
</dbReference>
<dbReference type="Proteomes" id="UP001596096">
    <property type="component" value="Unassembled WGS sequence"/>
</dbReference>
<dbReference type="PANTHER" id="PTHR43046:SF12">
    <property type="entry name" value="GDP-MANNOSE MANNOSYL HYDROLASE"/>
    <property type="match status" value="1"/>
</dbReference>
<protein>
    <submittedName>
        <fullName evidence="5">NUDIX hydrolase</fullName>
    </submittedName>
</protein>
<dbReference type="Pfam" id="PF00293">
    <property type="entry name" value="NUDIX"/>
    <property type="match status" value="1"/>
</dbReference>
<evidence type="ECO:0000259" key="4">
    <source>
        <dbReference type="PROSITE" id="PS51462"/>
    </source>
</evidence>
<evidence type="ECO:0000313" key="6">
    <source>
        <dbReference type="Proteomes" id="UP001596096"/>
    </source>
</evidence>
<organism evidence="5 6">
    <name type="scientific">Nonomuraea harbinensis</name>
    <dbReference type="NCBI Taxonomy" id="1286938"/>
    <lineage>
        <taxon>Bacteria</taxon>
        <taxon>Bacillati</taxon>
        <taxon>Actinomycetota</taxon>
        <taxon>Actinomycetes</taxon>
        <taxon>Streptosporangiales</taxon>
        <taxon>Streptosporangiaceae</taxon>
        <taxon>Nonomuraea</taxon>
    </lineage>
</organism>
<dbReference type="RefSeq" id="WP_219547003.1">
    <property type="nucleotide sequence ID" value="NZ_JAHKRN010000030.1"/>
</dbReference>
<dbReference type="GO" id="GO:0016787">
    <property type="term" value="F:hydrolase activity"/>
    <property type="evidence" value="ECO:0007669"/>
    <property type="project" value="UniProtKB-KW"/>
</dbReference>
<dbReference type="EMBL" id="JBHSNW010000013">
    <property type="protein sequence ID" value="MFC5818385.1"/>
    <property type="molecule type" value="Genomic_DNA"/>
</dbReference>
<dbReference type="PROSITE" id="PS00893">
    <property type="entry name" value="NUDIX_BOX"/>
    <property type="match status" value="1"/>
</dbReference>